<dbReference type="Gene3D" id="2.60.40.10">
    <property type="entry name" value="Immunoglobulins"/>
    <property type="match status" value="1"/>
</dbReference>
<name>A0A443Q1V6_9MAGN</name>
<evidence type="ECO:0000256" key="4">
    <source>
        <dbReference type="SAM" id="SignalP"/>
    </source>
</evidence>
<reference evidence="6 7" key="1">
    <citation type="journal article" date="2019" name="Nat. Plants">
        <title>Stout camphor tree genome fills gaps in understanding of flowering plant genome evolution.</title>
        <authorList>
            <person name="Chaw S.M."/>
            <person name="Liu Y.C."/>
            <person name="Wu Y.W."/>
            <person name="Wang H.Y."/>
            <person name="Lin C.I."/>
            <person name="Wu C.S."/>
            <person name="Ke H.M."/>
            <person name="Chang L.Y."/>
            <person name="Hsu C.Y."/>
            <person name="Yang H.T."/>
            <person name="Sudianto E."/>
            <person name="Hsu M.H."/>
            <person name="Wu K.P."/>
            <person name="Wang L.N."/>
            <person name="Leebens-Mack J.H."/>
            <person name="Tsai I.J."/>
        </authorList>
    </citation>
    <scope>NUCLEOTIDE SEQUENCE [LARGE SCALE GENOMIC DNA]</scope>
    <source>
        <strain evidence="7">cv. Chaw 1501</strain>
        <tissue evidence="6">Young leaves</tissue>
    </source>
</reference>
<protein>
    <submittedName>
        <fullName evidence="6">Aldehyde oxidase GLOX-like protein</fullName>
    </submittedName>
</protein>
<dbReference type="InterPro" id="IPR036465">
    <property type="entry name" value="vWFA_dom_sf"/>
</dbReference>
<feature type="compositionally biased region" description="Low complexity" evidence="3">
    <location>
        <begin position="1073"/>
        <end position="1085"/>
    </location>
</feature>
<feature type="chain" id="PRO_5019310622" evidence="4">
    <location>
        <begin position="27"/>
        <end position="1150"/>
    </location>
</feature>
<dbReference type="PROSITE" id="PS50089">
    <property type="entry name" value="ZF_RING_2"/>
    <property type="match status" value="1"/>
</dbReference>
<dbReference type="Pfam" id="PF09118">
    <property type="entry name" value="GO-like_E_set"/>
    <property type="match status" value="1"/>
</dbReference>
<evidence type="ECO:0000256" key="3">
    <source>
        <dbReference type="SAM" id="MobiDB-lite"/>
    </source>
</evidence>
<dbReference type="CDD" id="cd02851">
    <property type="entry name" value="E_set_GO_C"/>
    <property type="match status" value="1"/>
</dbReference>
<dbReference type="EMBL" id="QPKB01000012">
    <property type="protein sequence ID" value="RWR97004.1"/>
    <property type="molecule type" value="Genomic_DNA"/>
</dbReference>
<accession>A0A443Q1V6</accession>
<keyword evidence="7" id="KW-1185">Reference proteome</keyword>
<dbReference type="Gene3D" id="2.130.10.80">
    <property type="entry name" value="Galactose oxidase/kelch, beta-propeller"/>
    <property type="match status" value="1"/>
</dbReference>
<dbReference type="Pfam" id="PF07250">
    <property type="entry name" value="Glyoxal_oxid_N"/>
    <property type="match status" value="1"/>
</dbReference>
<keyword evidence="2" id="KW-0863">Zinc-finger</keyword>
<dbReference type="PANTHER" id="PTHR32208:SF54">
    <property type="entry name" value="ALDEHYDE OXIDASE GLOX-LIKE"/>
    <property type="match status" value="1"/>
</dbReference>
<feature type="region of interest" description="Disordered" evidence="3">
    <location>
        <begin position="1017"/>
        <end position="1039"/>
    </location>
</feature>
<dbReference type="PROSITE" id="PS00198">
    <property type="entry name" value="4FE4S_FER_1"/>
    <property type="match status" value="1"/>
</dbReference>
<feature type="domain" description="RING-type" evidence="5">
    <location>
        <begin position="1107"/>
        <end position="1140"/>
    </location>
</feature>
<keyword evidence="2" id="KW-0479">Metal-binding</keyword>
<feature type="compositionally biased region" description="Low complexity" evidence="3">
    <location>
        <begin position="558"/>
        <end position="569"/>
    </location>
</feature>
<dbReference type="InterPro" id="IPR014756">
    <property type="entry name" value="Ig_E-set"/>
</dbReference>
<evidence type="ECO:0000256" key="1">
    <source>
        <dbReference type="ARBA" id="ARBA00022729"/>
    </source>
</evidence>
<dbReference type="GO" id="GO:0008270">
    <property type="term" value="F:zinc ion binding"/>
    <property type="evidence" value="ECO:0007669"/>
    <property type="project" value="UniProtKB-KW"/>
</dbReference>
<dbReference type="AlphaFoldDB" id="A0A443Q1V6"/>
<organism evidence="6 7">
    <name type="scientific">Cinnamomum micranthum f. kanehirae</name>
    <dbReference type="NCBI Taxonomy" id="337451"/>
    <lineage>
        <taxon>Eukaryota</taxon>
        <taxon>Viridiplantae</taxon>
        <taxon>Streptophyta</taxon>
        <taxon>Embryophyta</taxon>
        <taxon>Tracheophyta</taxon>
        <taxon>Spermatophyta</taxon>
        <taxon>Magnoliopsida</taxon>
        <taxon>Magnoliidae</taxon>
        <taxon>Laurales</taxon>
        <taxon>Lauraceae</taxon>
        <taxon>Cinnamomum</taxon>
    </lineage>
</organism>
<dbReference type="InterPro" id="IPR013783">
    <property type="entry name" value="Ig-like_fold"/>
</dbReference>
<feature type="region of interest" description="Disordered" evidence="3">
    <location>
        <begin position="1070"/>
        <end position="1091"/>
    </location>
</feature>
<dbReference type="InterPro" id="IPR010734">
    <property type="entry name" value="Copine_C"/>
</dbReference>
<dbReference type="InterPro" id="IPR037293">
    <property type="entry name" value="Gal_Oxidase_central_sf"/>
</dbReference>
<keyword evidence="1 4" id="KW-0732">Signal</keyword>
<dbReference type="InterPro" id="IPR001841">
    <property type="entry name" value="Znf_RING"/>
</dbReference>
<dbReference type="Proteomes" id="UP000283530">
    <property type="component" value="Unassembled WGS sequence"/>
</dbReference>
<dbReference type="InterPro" id="IPR017900">
    <property type="entry name" value="4Fe4S_Fe_S_CS"/>
</dbReference>
<dbReference type="Gene3D" id="3.30.40.10">
    <property type="entry name" value="Zinc/RING finger domain, C3HC4 (zinc finger)"/>
    <property type="match status" value="1"/>
</dbReference>
<evidence type="ECO:0000256" key="2">
    <source>
        <dbReference type="PROSITE-ProRule" id="PRU00175"/>
    </source>
</evidence>
<sequence>MCRLIQFIAIWPAALIFMISGRAASAALSSSGVGIHGTWELLLNNTGVVAMHMVLTHLDTVLMFDQTEAGRSGYWLGEDHHTRVRCAPNSTDSRCWAHSVEYNIANNSIRPLTLKTDTWCSSGALLSNGTLLETGGNNNGFRSIRYFKPCSDEQCDWTESDTSLSDHRWYASNQILPDDDRVIVVGGKGAFSYEFVPKRSHMEGAFELPFLHQTYNQAEKGDNLYPFLHLSSDGNLFIFANQDSILFDYRQGNVIKTFPQLPGNGSRNYPGTGSSVMLPLNHEDNFKEVEIMICGGGAPGAFRATRRGDFLVALTSCGRMVITSDTPNWSMEEMPAPRLLNDMLILPTGHILIINGASRGSAGWDCAESPSLVPYLYDPRKVVGERFSMMPATNVARMYHSSAILLPDGRVLVAGSNPHKNYTFTKVEYPTELRLQAFVPYYLGQFFDDIRPDNLLITYRNGEEGARYGEEFSVVFELRKRPSMVVEFNAYAPPFATHSISMNQRMLRLKCVSMRSRGGSVRAIVVAPPSPIVAPSGYYLLTVVNGGISKGTRRRTASFGDDSSSGSSSWAERYQETRPFDAPSYPYPPPNYPPSSYWDDWALTSSYGYESPPAAYAQPASSYRYESPSATYAPPQSKGSDNKLKRKYLRIVVKDNSLDQVTEALAQAGLESSNLIVGIDFTKSNEWTGAKSFNRRSLHHIGDFPNPYEQAISIIGRTLSAFKEDNLIPCFGFGDASTQDQDVFSFYPDERQCRGFEEALKRYREIVPHLRLAGPTSFAPIVDMAITIVEQSGGQYHVLVIIADGQGKEKGGKEKEEEEKKQPPMLPAAAAMMPLLLCRRRCCAAAASIAAPLRCCFDLAGCCRRLLEASFICSMTDSVEQTGGRPQCRGRYDNVSVIATATVTRSVDTEHGHLSPQEQNTVDAIVRASDYPLSIILVGVGDEHWDMMKEFDDNFPSRAFDNFQFVNFTEIMSKNMPPSRKETQFALSALMEIPSQYKATLELNLLGHRRGKSPVRVSLPPPLGNYGEPSFPSKPSRSSSFEASFPLCLINRRRGKSPVRVSLPPSLGNYGEPSFPSKPSRSSSFQGHTSPVGTALPASAAWDNQVCPICLTNPKDMAFGCGHQTCCDCGECLTSCPICRSDIHIRIKLY</sequence>
<feature type="compositionally biased region" description="Low complexity" evidence="3">
    <location>
        <begin position="1029"/>
        <end position="1039"/>
    </location>
</feature>
<dbReference type="SUPFAM" id="SSF50965">
    <property type="entry name" value="Galactose oxidase, central domain"/>
    <property type="match status" value="1"/>
</dbReference>
<proteinExistence type="predicted"/>
<evidence type="ECO:0000313" key="7">
    <source>
        <dbReference type="Proteomes" id="UP000283530"/>
    </source>
</evidence>
<gene>
    <name evidence="6" type="ORF">CKAN_02641200</name>
</gene>
<dbReference type="OrthoDB" id="2019572at2759"/>
<dbReference type="STRING" id="337451.A0A443Q1V6"/>
<evidence type="ECO:0000259" key="5">
    <source>
        <dbReference type="PROSITE" id="PS50089"/>
    </source>
</evidence>
<comment type="caution">
    <text evidence="6">The sequence shown here is derived from an EMBL/GenBank/DDBJ whole genome shotgun (WGS) entry which is preliminary data.</text>
</comment>
<dbReference type="InterPro" id="IPR011043">
    <property type="entry name" value="Gal_Oxase/kelch_b-propeller"/>
</dbReference>
<dbReference type="InterPro" id="IPR009880">
    <property type="entry name" value="Glyoxal_oxidase_N"/>
</dbReference>
<evidence type="ECO:0000313" key="6">
    <source>
        <dbReference type="EMBL" id="RWR97004.1"/>
    </source>
</evidence>
<dbReference type="InterPro" id="IPR015202">
    <property type="entry name" value="GO-like_E_set"/>
</dbReference>
<dbReference type="SUPFAM" id="SSF53300">
    <property type="entry name" value="vWA-like"/>
    <property type="match status" value="1"/>
</dbReference>
<dbReference type="PANTHER" id="PTHR32208">
    <property type="entry name" value="SECRETED PROTEIN-RELATED"/>
    <property type="match status" value="1"/>
</dbReference>
<feature type="region of interest" description="Disordered" evidence="3">
    <location>
        <begin position="551"/>
        <end position="573"/>
    </location>
</feature>
<dbReference type="InterPro" id="IPR013083">
    <property type="entry name" value="Znf_RING/FYVE/PHD"/>
</dbReference>
<dbReference type="SUPFAM" id="SSF81296">
    <property type="entry name" value="E set domains"/>
    <property type="match status" value="1"/>
</dbReference>
<keyword evidence="2" id="KW-0862">Zinc</keyword>
<dbReference type="Pfam" id="PF07002">
    <property type="entry name" value="Copine"/>
    <property type="match status" value="2"/>
</dbReference>
<feature type="signal peptide" evidence="4">
    <location>
        <begin position="1"/>
        <end position="26"/>
    </location>
</feature>